<sequence>MPKRENRMLFWLLVANVIATVLHYVDNIYYFHQYPEPDWLNPHIVDAFWFAMTPFAALGYVLFKKDRFHLGCISLYIYSSASLLVLGHYNYGDICSISFRINFFILFEATLASILMLYVAFLQSSLFRKLPNQLSPN</sequence>
<dbReference type="Proteomes" id="UP000526501">
    <property type="component" value="Unassembled WGS sequence"/>
</dbReference>
<comment type="caution">
    <text evidence="2">The sequence shown here is derived from an EMBL/GenBank/DDBJ whole genome shotgun (WGS) entry which is preliminary data.</text>
</comment>
<protein>
    <submittedName>
        <fullName evidence="2">Uncharacterized protein</fullName>
    </submittedName>
</protein>
<keyword evidence="3" id="KW-1185">Reference proteome</keyword>
<dbReference type="AlphaFoldDB" id="A0A7X1B5P0"/>
<feature type="transmembrane region" description="Helical" evidence="1">
    <location>
        <begin position="70"/>
        <end position="89"/>
    </location>
</feature>
<accession>A0A7X1B5P0</accession>
<feature type="transmembrane region" description="Helical" evidence="1">
    <location>
        <begin position="101"/>
        <end position="121"/>
    </location>
</feature>
<keyword evidence="1" id="KW-1133">Transmembrane helix</keyword>
<organism evidence="2 3">
    <name type="scientific">Pelagicoccus albus</name>
    <dbReference type="NCBI Taxonomy" id="415222"/>
    <lineage>
        <taxon>Bacteria</taxon>
        <taxon>Pseudomonadati</taxon>
        <taxon>Verrucomicrobiota</taxon>
        <taxon>Opitutia</taxon>
        <taxon>Puniceicoccales</taxon>
        <taxon>Pelagicoccaceae</taxon>
        <taxon>Pelagicoccus</taxon>
    </lineage>
</organism>
<name>A0A7X1B5P0_9BACT</name>
<evidence type="ECO:0000256" key="1">
    <source>
        <dbReference type="SAM" id="Phobius"/>
    </source>
</evidence>
<evidence type="ECO:0000313" key="3">
    <source>
        <dbReference type="Proteomes" id="UP000526501"/>
    </source>
</evidence>
<feature type="transmembrane region" description="Helical" evidence="1">
    <location>
        <begin position="43"/>
        <end position="63"/>
    </location>
</feature>
<dbReference type="EMBL" id="JACHVC010000007">
    <property type="protein sequence ID" value="MBC2606101.1"/>
    <property type="molecule type" value="Genomic_DNA"/>
</dbReference>
<keyword evidence="1" id="KW-0472">Membrane</keyword>
<keyword evidence="1" id="KW-0812">Transmembrane</keyword>
<reference evidence="2 3" key="1">
    <citation type="submission" date="2020-07" db="EMBL/GenBank/DDBJ databases">
        <authorList>
            <person name="Feng X."/>
        </authorList>
    </citation>
    <scope>NUCLEOTIDE SEQUENCE [LARGE SCALE GENOMIC DNA]</scope>
    <source>
        <strain evidence="2 3">JCM23202</strain>
    </source>
</reference>
<proteinExistence type="predicted"/>
<feature type="transmembrane region" description="Helical" evidence="1">
    <location>
        <begin position="9"/>
        <end position="31"/>
    </location>
</feature>
<gene>
    <name evidence="2" type="ORF">H5P27_08590</name>
</gene>
<evidence type="ECO:0000313" key="2">
    <source>
        <dbReference type="EMBL" id="MBC2606101.1"/>
    </source>
</evidence>